<dbReference type="PANTHER" id="PTHR15126:SF4">
    <property type="entry name" value="SH3 DOMAIN-BINDING PROTEIN 2"/>
    <property type="match status" value="1"/>
</dbReference>
<dbReference type="Gene3D" id="3.30.505.10">
    <property type="entry name" value="SH2 domain"/>
    <property type="match status" value="1"/>
</dbReference>
<feature type="compositionally biased region" description="Pro residues" evidence="1">
    <location>
        <begin position="197"/>
        <end position="206"/>
    </location>
</feature>
<name>A0ABY7FGZ8_MYAAR</name>
<keyword evidence="2" id="KW-0472">Membrane</keyword>
<keyword evidence="2" id="KW-1133">Transmembrane helix</keyword>
<sequence>MFVMGIKTNDMETLSADYFQQSSSRSREASPCRSPRTYSHRRFNHNMSDSYEIKQPIANIGPQAYVVLHDGCLYYFKDEKARKASGRFSLYGYNAKNLQPVGKDAEKDELIDDPGFYQTVEQNIYDDSKKFVPSQDYQKKCSIKKENEDSDDEDLQMPDPAIFVDRPPVPLPHDNDPFLTLKTPSMPRTPLAMGEPPALPSGPPPHKPPRTTDLFPPHVPPHRNPPALPRDDPPPRPDFSYIIGCLMGYIIGCLMGYIIGCLMGYIIGCLMGYIIGCLIGYIIGCLMGYIIGCLMGYIIGCLMGYIIGCLMGYIIGCLIGYIIGCLIGYIIGCLMGYIIGCLMGYIIGCLIGYIIGCLIATNNKAQKPKVLVVFAENQCKKYRIKQQSGKYYLAEAGHHDMRVNSLLKFYQRNTLPTVNAKLRIPYRRHPRYMD</sequence>
<dbReference type="SUPFAM" id="SSF50729">
    <property type="entry name" value="PH domain-like"/>
    <property type="match status" value="1"/>
</dbReference>
<proteinExistence type="predicted"/>
<feature type="region of interest" description="Disordered" evidence="1">
    <location>
        <begin position="18"/>
        <end position="41"/>
    </location>
</feature>
<protein>
    <submittedName>
        <fullName evidence="3">Uncharacterized protein</fullName>
    </submittedName>
</protein>
<dbReference type="InterPro" id="IPR035848">
    <property type="entry name" value="SH3BP2"/>
</dbReference>
<evidence type="ECO:0000256" key="2">
    <source>
        <dbReference type="SAM" id="Phobius"/>
    </source>
</evidence>
<dbReference type="InterPro" id="IPR036860">
    <property type="entry name" value="SH2_dom_sf"/>
</dbReference>
<evidence type="ECO:0000313" key="3">
    <source>
        <dbReference type="EMBL" id="WAR21448.1"/>
    </source>
</evidence>
<accession>A0ABY7FGZ8</accession>
<dbReference type="InterPro" id="IPR011993">
    <property type="entry name" value="PH-like_dom_sf"/>
</dbReference>
<reference evidence="3" key="1">
    <citation type="submission" date="2022-11" db="EMBL/GenBank/DDBJ databases">
        <title>Centuries of genome instability and evolution in soft-shell clam transmissible cancer (bioRxiv).</title>
        <authorList>
            <person name="Hart S.F.M."/>
            <person name="Yonemitsu M.A."/>
            <person name="Giersch R.M."/>
            <person name="Beal B.F."/>
            <person name="Arriagada G."/>
            <person name="Davis B.W."/>
            <person name="Ostrander E.A."/>
            <person name="Goff S.P."/>
            <person name="Metzger M.J."/>
        </authorList>
    </citation>
    <scope>NUCLEOTIDE SEQUENCE</scope>
    <source>
        <strain evidence="3">MELC-2E11</strain>
        <tissue evidence="3">Siphon/mantle</tissue>
    </source>
</reference>
<evidence type="ECO:0000256" key="1">
    <source>
        <dbReference type="SAM" id="MobiDB-lite"/>
    </source>
</evidence>
<dbReference type="SUPFAM" id="SSF55550">
    <property type="entry name" value="SH2 domain"/>
    <property type="match status" value="1"/>
</dbReference>
<feature type="transmembrane region" description="Helical" evidence="2">
    <location>
        <begin position="239"/>
        <end position="267"/>
    </location>
</feature>
<feature type="compositionally biased region" description="Basic and acidic residues" evidence="1">
    <location>
        <begin position="137"/>
        <end position="147"/>
    </location>
</feature>
<keyword evidence="4" id="KW-1185">Reference proteome</keyword>
<dbReference type="Proteomes" id="UP001164746">
    <property type="component" value="Chromosome 12"/>
</dbReference>
<dbReference type="Gene3D" id="2.30.29.30">
    <property type="entry name" value="Pleckstrin-homology domain (PH domain)/Phosphotyrosine-binding domain (PTB)"/>
    <property type="match status" value="1"/>
</dbReference>
<feature type="transmembrane region" description="Helical" evidence="2">
    <location>
        <begin position="337"/>
        <end position="360"/>
    </location>
</feature>
<gene>
    <name evidence="3" type="ORF">MAR_015422</name>
</gene>
<feature type="compositionally biased region" description="Pro residues" evidence="1">
    <location>
        <begin position="217"/>
        <end position="228"/>
    </location>
</feature>
<feature type="transmembrane region" description="Helical" evidence="2">
    <location>
        <begin position="273"/>
        <end position="298"/>
    </location>
</feature>
<evidence type="ECO:0000313" key="4">
    <source>
        <dbReference type="Proteomes" id="UP001164746"/>
    </source>
</evidence>
<feature type="region of interest" description="Disordered" evidence="1">
    <location>
        <begin position="135"/>
        <end position="233"/>
    </location>
</feature>
<dbReference type="PANTHER" id="PTHR15126">
    <property type="entry name" value="SH3-BINDING"/>
    <property type="match status" value="1"/>
</dbReference>
<keyword evidence="2" id="KW-0812">Transmembrane</keyword>
<feature type="transmembrane region" description="Helical" evidence="2">
    <location>
        <begin position="305"/>
        <end position="331"/>
    </location>
</feature>
<organism evidence="3 4">
    <name type="scientific">Mya arenaria</name>
    <name type="common">Soft-shell clam</name>
    <dbReference type="NCBI Taxonomy" id="6604"/>
    <lineage>
        <taxon>Eukaryota</taxon>
        <taxon>Metazoa</taxon>
        <taxon>Spiralia</taxon>
        <taxon>Lophotrochozoa</taxon>
        <taxon>Mollusca</taxon>
        <taxon>Bivalvia</taxon>
        <taxon>Autobranchia</taxon>
        <taxon>Heteroconchia</taxon>
        <taxon>Euheterodonta</taxon>
        <taxon>Imparidentia</taxon>
        <taxon>Neoheterodontei</taxon>
        <taxon>Myida</taxon>
        <taxon>Myoidea</taxon>
        <taxon>Myidae</taxon>
        <taxon>Mya</taxon>
    </lineage>
</organism>
<dbReference type="EMBL" id="CP111023">
    <property type="protein sequence ID" value="WAR21448.1"/>
    <property type="molecule type" value="Genomic_DNA"/>
</dbReference>